<protein>
    <submittedName>
        <fullName evidence="1">Uncharacterized protein</fullName>
    </submittedName>
</protein>
<dbReference type="EMBL" id="UINC01147662">
    <property type="protein sequence ID" value="SVD39114.1"/>
    <property type="molecule type" value="Genomic_DNA"/>
</dbReference>
<organism evidence="1">
    <name type="scientific">marine metagenome</name>
    <dbReference type="NCBI Taxonomy" id="408172"/>
    <lineage>
        <taxon>unclassified sequences</taxon>
        <taxon>metagenomes</taxon>
        <taxon>ecological metagenomes</taxon>
    </lineage>
</organism>
<accession>A0A382UY00</accession>
<proteinExistence type="predicted"/>
<dbReference type="AlphaFoldDB" id="A0A382UY00"/>
<name>A0A382UY00_9ZZZZ</name>
<sequence length="53" mass="6266">MIEKYSIPEESLSERDTPILLQCIANELAERNRLKKLELMKTWTVEMIEGEEN</sequence>
<evidence type="ECO:0000313" key="1">
    <source>
        <dbReference type="EMBL" id="SVD39114.1"/>
    </source>
</evidence>
<gene>
    <name evidence="1" type="ORF">METZ01_LOCUS391968</name>
</gene>
<reference evidence="1" key="1">
    <citation type="submission" date="2018-05" db="EMBL/GenBank/DDBJ databases">
        <authorList>
            <person name="Lanie J.A."/>
            <person name="Ng W.-L."/>
            <person name="Kazmierczak K.M."/>
            <person name="Andrzejewski T.M."/>
            <person name="Davidsen T.M."/>
            <person name="Wayne K.J."/>
            <person name="Tettelin H."/>
            <person name="Glass J.I."/>
            <person name="Rusch D."/>
            <person name="Podicherti R."/>
            <person name="Tsui H.-C.T."/>
            <person name="Winkler M.E."/>
        </authorList>
    </citation>
    <scope>NUCLEOTIDE SEQUENCE</scope>
</reference>